<keyword evidence="3" id="KW-0813">Transport</keyword>
<dbReference type="OrthoDB" id="9807082at2"/>
<reference evidence="9 10" key="1">
    <citation type="submission" date="2017-03" db="EMBL/GenBank/DDBJ databases">
        <authorList>
            <person name="Afonso C.L."/>
            <person name="Miller P.J."/>
            <person name="Scott M.A."/>
            <person name="Spackman E."/>
            <person name="Goraichik I."/>
            <person name="Dimitrov K.M."/>
            <person name="Suarez D.L."/>
            <person name="Swayne D.E."/>
        </authorList>
    </citation>
    <scope>NUCLEOTIDE SEQUENCE [LARGE SCALE GENOMIC DNA]</scope>
    <source>
        <strain evidence="9">SB41UT1</strain>
    </source>
</reference>
<feature type="transmembrane region" description="Helical" evidence="8">
    <location>
        <begin position="205"/>
        <end position="227"/>
    </location>
</feature>
<dbReference type="InterPro" id="IPR052017">
    <property type="entry name" value="TSUP"/>
</dbReference>
<feature type="transmembrane region" description="Helical" evidence="8">
    <location>
        <begin position="234"/>
        <end position="251"/>
    </location>
</feature>
<keyword evidence="10" id="KW-1185">Reference proteome</keyword>
<comment type="subcellular location">
    <subcellularLocation>
        <location evidence="1 8">Cell membrane</location>
        <topology evidence="1 8">Multi-pass membrane protein</topology>
    </subcellularLocation>
</comment>
<evidence type="ECO:0000256" key="6">
    <source>
        <dbReference type="ARBA" id="ARBA00022989"/>
    </source>
</evidence>
<feature type="transmembrane region" description="Helical" evidence="8">
    <location>
        <begin position="80"/>
        <end position="99"/>
    </location>
</feature>
<evidence type="ECO:0000256" key="8">
    <source>
        <dbReference type="RuleBase" id="RU363041"/>
    </source>
</evidence>
<keyword evidence="7 8" id="KW-0472">Membrane</keyword>
<name>A0A1X7AKJ5_9GAMM</name>
<sequence length="252" mass="26315">MYELTLVTGIALFLSGIAAGFINTIAGGGSLLTLPALMLTGMPADVANATNRVGVMFQSVTGLQGFYKQNRLDTQSLKGILVLSMLGSVAGSGLAAWLPAEVLKPILLSCMMVMAVMIVVKPSTISPSGDDVRSLASSPAGAIGLFLAGMYGGFLQAGVGFMLLAALAGGLRYDLVRANALKVLCTVAFTAVALVIFIWHGLIYWVPGLILAVGSIIGAHFSVRFAVKASQRTLEWILFVMVVLVCIAAWMS</sequence>
<dbReference type="Proteomes" id="UP000196573">
    <property type="component" value="Unassembled WGS sequence"/>
</dbReference>
<dbReference type="PANTHER" id="PTHR30269:SF0">
    <property type="entry name" value="MEMBRANE TRANSPORTER PROTEIN YFCA-RELATED"/>
    <property type="match status" value="1"/>
</dbReference>
<feature type="transmembrane region" description="Helical" evidence="8">
    <location>
        <begin position="145"/>
        <end position="168"/>
    </location>
</feature>
<evidence type="ECO:0000256" key="5">
    <source>
        <dbReference type="ARBA" id="ARBA00022692"/>
    </source>
</evidence>
<organism evidence="9 10">
    <name type="scientific">Parendozoicomonas haliclonae</name>
    <dbReference type="NCBI Taxonomy" id="1960125"/>
    <lineage>
        <taxon>Bacteria</taxon>
        <taxon>Pseudomonadati</taxon>
        <taxon>Pseudomonadota</taxon>
        <taxon>Gammaproteobacteria</taxon>
        <taxon>Oceanospirillales</taxon>
        <taxon>Endozoicomonadaceae</taxon>
        <taxon>Parendozoicomonas</taxon>
    </lineage>
</organism>
<dbReference type="Pfam" id="PF01925">
    <property type="entry name" value="TauE"/>
    <property type="match status" value="1"/>
</dbReference>
<dbReference type="RefSeq" id="WP_087108783.1">
    <property type="nucleotide sequence ID" value="NZ_CBCSCN010000008.1"/>
</dbReference>
<dbReference type="PANTHER" id="PTHR30269">
    <property type="entry name" value="TRANSMEMBRANE PROTEIN YFCA"/>
    <property type="match status" value="1"/>
</dbReference>
<evidence type="ECO:0000256" key="3">
    <source>
        <dbReference type="ARBA" id="ARBA00022448"/>
    </source>
</evidence>
<dbReference type="EMBL" id="FWPT01000003">
    <property type="protein sequence ID" value="SMA43910.1"/>
    <property type="molecule type" value="Genomic_DNA"/>
</dbReference>
<protein>
    <recommendedName>
        <fullName evidence="8">Probable membrane transporter protein</fullName>
    </recommendedName>
</protein>
<proteinExistence type="inferred from homology"/>
<keyword evidence="6 8" id="KW-1133">Transmembrane helix</keyword>
<evidence type="ECO:0000256" key="1">
    <source>
        <dbReference type="ARBA" id="ARBA00004651"/>
    </source>
</evidence>
<dbReference type="AlphaFoldDB" id="A0A1X7AKJ5"/>
<feature type="transmembrane region" description="Helical" evidence="8">
    <location>
        <begin position="180"/>
        <end position="199"/>
    </location>
</feature>
<evidence type="ECO:0000256" key="7">
    <source>
        <dbReference type="ARBA" id="ARBA00023136"/>
    </source>
</evidence>
<accession>A0A1X7AKJ5</accession>
<gene>
    <name evidence="9" type="ORF">EHSB41UT_01696</name>
</gene>
<evidence type="ECO:0000313" key="9">
    <source>
        <dbReference type="EMBL" id="SMA43910.1"/>
    </source>
</evidence>
<evidence type="ECO:0000313" key="10">
    <source>
        <dbReference type="Proteomes" id="UP000196573"/>
    </source>
</evidence>
<comment type="similarity">
    <text evidence="2 8">Belongs to the 4-toluene sulfonate uptake permease (TSUP) (TC 2.A.102) family.</text>
</comment>
<evidence type="ECO:0000256" key="4">
    <source>
        <dbReference type="ARBA" id="ARBA00022475"/>
    </source>
</evidence>
<evidence type="ECO:0000256" key="2">
    <source>
        <dbReference type="ARBA" id="ARBA00009142"/>
    </source>
</evidence>
<feature type="transmembrane region" description="Helical" evidence="8">
    <location>
        <begin position="106"/>
        <end position="125"/>
    </location>
</feature>
<dbReference type="GO" id="GO:0005886">
    <property type="term" value="C:plasma membrane"/>
    <property type="evidence" value="ECO:0007669"/>
    <property type="project" value="UniProtKB-SubCell"/>
</dbReference>
<keyword evidence="5 8" id="KW-0812">Transmembrane</keyword>
<keyword evidence="4 8" id="KW-1003">Cell membrane</keyword>
<dbReference type="InterPro" id="IPR002781">
    <property type="entry name" value="TM_pro_TauE-like"/>
</dbReference>